<dbReference type="EMBL" id="SDMP01000016">
    <property type="protein sequence ID" value="RYR04745.1"/>
    <property type="molecule type" value="Genomic_DNA"/>
</dbReference>
<proteinExistence type="predicted"/>
<comment type="caution">
    <text evidence="1">The sequence shown here is derived from an EMBL/GenBank/DDBJ whole genome shotgun (WGS) entry which is preliminary data.</text>
</comment>
<evidence type="ECO:0000313" key="2">
    <source>
        <dbReference type="Proteomes" id="UP000289738"/>
    </source>
</evidence>
<name>A0A444YS60_ARAHY</name>
<organism evidence="1 2">
    <name type="scientific">Arachis hypogaea</name>
    <name type="common">Peanut</name>
    <dbReference type="NCBI Taxonomy" id="3818"/>
    <lineage>
        <taxon>Eukaryota</taxon>
        <taxon>Viridiplantae</taxon>
        <taxon>Streptophyta</taxon>
        <taxon>Embryophyta</taxon>
        <taxon>Tracheophyta</taxon>
        <taxon>Spermatophyta</taxon>
        <taxon>Magnoliopsida</taxon>
        <taxon>eudicotyledons</taxon>
        <taxon>Gunneridae</taxon>
        <taxon>Pentapetalae</taxon>
        <taxon>rosids</taxon>
        <taxon>fabids</taxon>
        <taxon>Fabales</taxon>
        <taxon>Fabaceae</taxon>
        <taxon>Papilionoideae</taxon>
        <taxon>50 kb inversion clade</taxon>
        <taxon>dalbergioids sensu lato</taxon>
        <taxon>Dalbergieae</taxon>
        <taxon>Pterocarpus clade</taxon>
        <taxon>Arachis</taxon>
    </lineage>
</organism>
<dbReference type="Proteomes" id="UP000289738">
    <property type="component" value="Chromosome B06"/>
</dbReference>
<reference evidence="1 2" key="1">
    <citation type="submission" date="2019-01" db="EMBL/GenBank/DDBJ databases">
        <title>Sequencing of cultivated peanut Arachis hypogaea provides insights into genome evolution and oil improvement.</title>
        <authorList>
            <person name="Chen X."/>
        </authorList>
    </citation>
    <scope>NUCLEOTIDE SEQUENCE [LARGE SCALE GENOMIC DNA]</scope>
    <source>
        <strain evidence="2">cv. Fuhuasheng</strain>
        <tissue evidence="1">Leaves</tissue>
    </source>
</reference>
<keyword evidence="2" id="KW-1185">Reference proteome</keyword>
<gene>
    <name evidence="1" type="ORF">Ahy_B06g084522</name>
</gene>
<protein>
    <submittedName>
        <fullName evidence="1">Uncharacterized protein</fullName>
    </submittedName>
</protein>
<evidence type="ECO:0000313" key="1">
    <source>
        <dbReference type="EMBL" id="RYR04745.1"/>
    </source>
</evidence>
<dbReference type="AlphaFoldDB" id="A0A444YS60"/>
<sequence length="110" mass="13434">MQWATEICMPTTIHRYYIWHIMKKISHKLNGYKRHEEIEPEMSHVVWNSFTKMHLTEIEILFFMKYGVGGNKWLTAVLFELIDSSLKIVIYRFQFIWITTLGWDERHIKE</sequence>
<accession>A0A444YS60</accession>